<comment type="caution">
    <text evidence="1">The sequence shown here is derived from an EMBL/GenBank/DDBJ whole genome shotgun (WGS) entry which is preliminary data.</text>
</comment>
<organism evidence="1 2">
    <name type="scientific">Mesorhizobium ventifaucium</name>
    <dbReference type="NCBI Taxonomy" id="666020"/>
    <lineage>
        <taxon>Bacteria</taxon>
        <taxon>Pseudomonadati</taxon>
        <taxon>Pseudomonadota</taxon>
        <taxon>Alphaproteobacteria</taxon>
        <taxon>Hyphomicrobiales</taxon>
        <taxon>Phyllobacteriaceae</taxon>
        <taxon>Mesorhizobium</taxon>
    </lineage>
</organism>
<evidence type="ECO:0000313" key="2">
    <source>
        <dbReference type="Proteomes" id="UP001152604"/>
    </source>
</evidence>
<gene>
    <name evidence="1" type="ORF">MES4922_300179</name>
</gene>
<evidence type="ECO:0000313" key="1">
    <source>
        <dbReference type="EMBL" id="CAH2403034.1"/>
    </source>
</evidence>
<accession>A0ABM9E355</accession>
<name>A0ABM9E355_9HYPH</name>
<proteinExistence type="predicted"/>
<evidence type="ECO:0008006" key="3">
    <source>
        <dbReference type="Google" id="ProtNLM"/>
    </source>
</evidence>
<protein>
    <recommendedName>
        <fullName evidence="3">GNAT family N-acetyltransferase</fullName>
    </recommendedName>
</protein>
<keyword evidence="2" id="KW-1185">Reference proteome</keyword>
<dbReference type="EMBL" id="CAKXZS010000024">
    <property type="protein sequence ID" value="CAH2403034.1"/>
    <property type="molecule type" value="Genomic_DNA"/>
</dbReference>
<reference evidence="1" key="1">
    <citation type="submission" date="2022-03" db="EMBL/GenBank/DDBJ databases">
        <authorList>
            <person name="Brunel B."/>
        </authorList>
    </citation>
    <scope>NUCLEOTIDE SEQUENCE</scope>
    <source>
        <strain evidence="1">STM4922sample</strain>
    </source>
</reference>
<dbReference type="Proteomes" id="UP001152604">
    <property type="component" value="Unassembled WGS sequence"/>
</dbReference>
<sequence length="75" mass="8340">MSGWRGRLDMANGDLRHRIARREDLAAITVLMDAAIAELQKPFLDDAQIRSSRSIMGLDTQLVDDVFDGIGRLAL</sequence>